<sequence>MSDESNHNRKLNAILIDSDFPKDPLSTNEILNKSDENVSEESLLNDLKSNVVNLHHLVTLLTDSLFNTINMF</sequence>
<protein>
    <submittedName>
        <fullName evidence="1">Uncharacterized protein</fullName>
    </submittedName>
</protein>
<dbReference type="AlphaFoldDB" id="A0A183MHT7"/>
<gene>
    <name evidence="1" type="ORF">SMRZ_LOCUS15612</name>
</gene>
<name>A0A183MHT7_9TREM</name>
<evidence type="ECO:0000313" key="1">
    <source>
        <dbReference type="EMBL" id="VDP18735.1"/>
    </source>
</evidence>
<dbReference type="EMBL" id="UZAI01016968">
    <property type="protein sequence ID" value="VDP18735.1"/>
    <property type="molecule type" value="Genomic_DNA"/>
</dbReference>
<accession>A0A183MHT7</accession>
<proteinExistence type="predicted"/>
<organism evidence="1 2">
    <name type="scientific">Schistosoma margrebowiei</name>
    <dbReference type="NCBI Taxonomy" id="48269"/>
    <lineage>
        <taxon>Eukaryota</taxon>
        <taxon>Metazoa</taxon>
        <taxon>Spiralia</taxon>
        <taxon>Lophotrochozoa</taxon>
        <taxon>Platyhelminthes</taxon>
        <taxon>Trematoda</taxon>
        <taxon>Digenea</taxon>
        <taxon>Strigeidida</taxon>
        <taxon>Schistosomatoidea</taxon>
        <taxon>Schistosomatidae</taxon>
        <taxon>Schistosoma</taxon>
    </lineage>
</organism>
<evidence type="ECO:0000313" key="2">
    <source>
        <dbReference type="Proteomes" id="UP000277204"/>
    </source>
</evidence>
<reference evidence="1 2" key="1">
    <citation type="submission" date="2018-11" db="EMBL/GenBank/DDBJ databases">
        <authorList>
            <consortium name="Pathogen Informatics"/>
        </authorList>
    </citation>
    <scope>NUCLEOTIDE SEQUENCE [LARGE SCALE GENOMIC DNA]</scope>
    <source>
        <strain evidence="1 2">Zambia</strain>
    </source>
</reference>
<dbReference type="Proteomes" id="UP000277204">
    <property type="component" value="Unassembled WGS sequence"/>
</dbReference>
<keyword evidence="2" id="KW-1185">Reference proteome</keyword>